<organism evidence="2 3">
    <name type="scientific">Planomonospora corallina</name>
    <dbReference type="NCBI Taxonomy" id="1806052"/>
    <lineage>
        <taxon>Bacteria</taxon>
        <taxon>Bacillati</taxon>
        <taxon>Actinomycetota</taxon>
        <taxon>Actinomycetes</taxon>
        <taxon>Streptosporangiales</taxon>
        <taxon>Streptosporangiaceae</taxon>
        <taxon>Planomonospora</taxon>
    </lineage>
</organism>
<dbReference type="EMBL" id="JBHSBM010000039">
    <property type="protein sequence ID" value="MFC4061930.1"/>
    <property type="molecule type" value="Genomic_DNA"/>
</dbReference>
<feature type="chain" id="PRO_5047145825" evidence="1">
    <location>
        <begin position="41"/>
        <end position="68"/>
    </location>
</feature>
<sequence length="68" mass="6609">MKALPSSVHGRFSALRRVLGAASVAGLVGAALMVPAPAEAAASTLAAAAKQSGRYFGTAIAAGKLGDQ</sequence>
<dbReference type="Proteomes" id="UP001595850">
    <property type="component" value="Unassembled WGS sequence"/>
</dbReference>
<feature type="non-terminal residue" evidence="2">
    <location>
        <position position="68"/>
    </location>
</feature>
<evidence type="ECO:0000313" key="3">
    <source>
        <dbReference type="Proteomes" id="UP001595850"/>
    </source>
</evidence>
<evidence type="ECO:0000256" key="1">
    <source>
        <dbReference type="SAM" id="SignalP"/>
    </source>
</evidence>
<keyword evidence="3" id="KW-1185">Reference proteome</keyword>
<proteinExistence type="predicted"/>
<protein>
    <submittedName>
        <fullName evidence="2">1,4-beta-xylanase</fullName>
    </submittedName>
</protein>
<gene>
    <name evidence="2" type="ORF">ACFOWE_26820</name>
</gene>
<name>A0ABV8IFT1_9ACTN</name>
<reference evidence="3" key="1">
    <citation type="journal article" date="2019" name="Int. J. Syst. Evol. Microbiol.">
        <title>The Global Catalogue of Microorganisms (GCM) 10K type strain sequencing project: providing services to taxonomists for standard genome sequencing and annotation.</title>
        <authorList>
            <consortium name="The Broad Institute Genomics Platform"/>
            <consortium name="The Broad Institute Genome Sequencing Center for Infectious Disease"/>
            <person name="Wu L."/>
            <person name="Ma J."/>
        </authorList>
    </citation>
    <scope>NUCLEOTIDE SEQUENCE [LARGE SCALE GENOMIC DNA]</scope>
    <source>
        <strain evidence="3">TBRC 4489</strain>
    </source>
</reference>
<feature type="signal peptide" evidence="1">
    <location>
        <begin position="1"/>
        <end position="40"/>
    </location>
</feature>
<keyword evidence="1" id="KW-0732">Signal</keyword>
<comment type="caution">
    <text evidence="2">The sequence shown here is derived from an EMBL/GenBank/DDBJ whole genome shotgun (WGS) entry which is preliminary data.</text>
</comment>
<evidence type="ECO:0000313" key="2">
    <source>
        <dbReference type="EMBL" id="MFC4061930.1"/>
    </source>
</evidence>
<accession>A0ABV8IFT1</accession>